<protein>
    <submittedName>
        <fullName evidence="3">Ganglioside-induced differentiation-associated protein 2</fullName>
    </submittedName>
</protein>
<dbReference type="InterPro" id="IPR043472">
    <property type="entry name" value="Macro_dom-like"/>
</dbReference>
<evidence type="ECO:0000259" key="2">
    <source>
        <dbReference type="PROSITE" id="PS51154"/>
    </source>
</evidence>
<dbReference type="SUPFAM" id="SSF52949">
    <property type="entry name" value="Macro domain-like"/>
    <property type="match status" value="1"/>
</dbReference>
<dbReference type="EMBL" id="JWZX01002155">
    <property type="protein sequence ID" value="KOO30822.1"/>
    <property type="molecule type" value="Genomic_DNA"/>
</dbReference>
<organism evidence="3 4">
    <name type="scientific">Chrysochromulina tobinii</name>
    <dbReference type="NCBI Taxonomy" id="1460289"/>
    <lineage>
        <taxon>Eukaryota</taxon>
        <taxon>Haptista</taxon>
        <taxon>Haptophyta</taxon>
        <taxon>Prymnesiophyceae</taxon>
        <taxon>Prymnesiales</taxon>
        <taxon>Chrysochromulinaceae</taxon>
        <taxon>Chrysochromulina</taxon>
    </lineage>
</organism>
<dbReference type="InterPro" id="IPR002589">
    <property type="entry name" value="Macro_dom"/>
</dbReference>
<dbReference type="AlphaFoldDB" id="A0A0M0JWW9"/>
<dbReference type="PANTHER" id="PTHR11106">
    <property type="entry name" value="GANGLIOSIDE INDUCED DIFFERENTIATION ASSOCIATED PROTEIN 2-RELATED"/>
    <property type="match status" value="1"/>
</dbReference>
<sequence>MTTQAFVSWHASLAGLTERHADVPSSDAEGASPPPFAIEESINRRIVLVRASEPWTLAVDALVVGNNEALTDRTGVVGDIFSHGGTGLEREVLAIETVRTGEACDTAGHGLTARRVVHAIGPRYREQYAEAAESALHWAYRTTLQLCRDKGLRTVALLPLHDVEKKHYPREEGCHVALRTIRRFFERHPGAIDVLLLLMPQQDELESYSRCLPLYFPRTPAELGRSRDCLSGRMLGDADGEILAVERQIRISTGPGAGLGSPMRAFTPSRGPSDMSPASASMAKTAARAASAATAPAPIGSVAAGAALEGSEGGRLGAAAGSGGAYEWVLAERAPLSGGGGGVGGGGDQSWADLLGGKGPDGLGEFKSVLPGPDERYKKRSADASDAASV</sequence>
<feature type="region of interest" description="Disordered" evidence="1">
    <location>
        <begin position="339"/>
        <end position="390"/>
    </location>
</feature>
<evidence type="ECO:0000313" key="4">
    <source>
        <dbReference type="Proteomes" id="UP000037460"/>
    </source>
</evidence>
<proteinExistence type="predicted"/>
<dbReference type="OrthoDB" id="365077at2759"/>
<dbReference type="Pfam" id="PF01661">
    <property type="entry name" value="Macro"/>
    <property type="match status" value="1"/>
</dbReference>
<accession>A0A0M0JWW9</accession>
<evidence type="ECO:0000313" key="3">
    <source>
        <dbReference type="EMBL" id="KOO30822.1"/>
    </source>
</evidence>
<gene>
    <name evidence="3" type="ORF">Ctob_013190</name>
</gene>
<name>A0A0M0JWW9_9EUKA</name>
<dbReference type="Gene3D" id="3.40.220.10">
    <property type="entry name" value="Leucine Aminopeptidase, subunit E, domain 1"/>
    <property type="match status" value="1"/>
</dbReference>
<feature type="compositionally biased region" description="Gly residues" evidence="1">
    <location>
        <begin position="339"/>
        <end position="348"/>
    </location>
</feature>
<feature type="domain" description="Macro" evidence="2">
    <location>
        <begin position="33"/>
        <end position="216"/>
    </location>
</feature>
<keyword evidence="4" id="KW-1185">Reference proteome</keyword>
<feature type="compositionally biased region" description="Basic and acidic residues" evidence="1">
    <location>
        <begin position="373"/>
        <end position="383"/>
    </location>
</feature>
<evidence type="ECO:0000256" key="1">
    <source>
        <dbReference type="SAM" id="MobiDB-lite"/>
    </source>
</evidence>
<dbReference type="PROSITE" id="PS51154">
    <property type="entry name" value="MACRO"/>
    <property type="match status" value="1"/>
</dbReference>
<comment type="caution">
    <text evidence="3">The sequence shown here is derived from an EMBL/GenBank/DDBJ whole genome shotgun (WGS) entry which is preliminary data.</text>
</comment>
<dbReference type="PANTHER" id="PTHR11106:SF72">
    <property type="entry name" value="GANGLIOSIDE-INDUCED DIFFERENTIATION-ASSOCIATED PROTEIN 2"/>
    <property type="match status" value="1"/>
</dbReference>
<reference evidence="4" key="1">
    <citation type="journal article" date="2015" name="PLoS Genet.">
        <title>Genome Sequence and Transcriptome Analyses of Chrysochromulina tobin: Metabolic Tools for Enhanced Algal Fitness in the Prominent Order Prymnesiales (Haptophyceae).</title>
        <authorList>
            <person name="Hovde B.T."/>
            <person name="Deodato C.R."/>
            <person name="Hunsperger H.M."/>
            <person name="Ryken S.A."/>
            <person name="Yost W."/>
            <person name="Jha R.K."/>
            <person name="Patterson J."/>
            <person name="Monnat R.J. Jr."/>
            <person name="Barlow S.B."/>
            <person name="Starkenburg S.R."/>
            <person name="Cattolico R.A."/>
        </authorList>
    </citation>
    <scope>NUCLEOTIDE SEQUENCE</scope>
    <source>
        <strain evidence="4">CCMP291</strain>
    </source>
</reference>
<dbReference type="Proteomes" id="UP000037460">
    <property type="component" value="Unassembled WGS sequence"/>
</dbReference>